<feature type="compositionally biased region" description="Low complexity" evidence="1">
    <location>
        <begin position="1"/>
        <end position="13"/>
    </location>
</feature>
<feature type="compositionally biased region" description="Basic and acidic residues" evidence="1">
    <location>
        <begin position="105"/>
        <end position="122"/>
    </location>
</feature>
<dbReference type="EMBL" id="CAJNRG010011383">
    <property type="protein sequence ID" value="CAF2131462.1"/>
    <property type="molecule type" value="Genomic_DNA"/>
</dbReference>
<feature type="region of interest" description="Disordered" evidence="1">
    <location>
        <begin position="671"/>
        <end position="691"/>
    </location>
</feature>
<evidence type="ECO:0000313" key="3">
    <source>
        <dbReference type="Proteomes" id="UP000663887"/>
    </source>
</evidence>
<dbReference type="Proteomes" id="UP000663887">
    <property type="component" value="Unassembled WGS sequence"/>
</dbReference>
<feature type="region of interest" description="Disordered" evidence="1">
    <location>
        <begin position="1"/>
        <end position="66"/>
    </location>
</feature>
<gene>
    <name evidence="2" type="ORF">XDN619_LOCUS24796</name>
</gene>
<feature type="compositionally biased region" description="Basic and acidic residues" evidence="1">
    <location>
        <begin position="130"/>
        <end position="149"/>
    </location>
</feature>
<accession>A0A816W0V5</accession>
<evidence type="ECO:0000313" key="2">
    <source>
        <dbReference type="EMBL" id="CAF2131462.1"/>
    </source>
</evidence>
<evidence type="ECO:0000256" key="1">
    <source>
        <dbReference type="SAM" id="MobiDB-lite"/>
    </source>
</evidence>
<proteinExistence type="predicted"/>
<reference evidence="2" key="1">
    <citation type="submission" date="2021-02" db="EMBL/GenBank/DDBJ databases">
        <authorList>
            <person name="Nowell W R."/>
        </authorList>
    </citation>
    <scope>NUCLEOTIDE SEQUENCE</scope>
</reference>
<feature type="region of interest" description="Disordered" evidence="1">
    <location>
        <begin position="80"/>
        <end position="189"/>
    </location>
</feature>
<feature type="region of interest" description="Disordered" evidence="1">
    <location>
        <begin position="336"/>
        <end position="404"/>
    </location>
</feature>
<comment type="caution">
    <text evidence="2">The sequence shown here is derived from an EMBL/GenBank/DDBJ whole genome shotgun (WGS) entry which is preliminary data.</text>
</comment>
<protein>
    <submittedName>
        <fullName evidence="2">Uncharacterized protein</fullName>
    </submittedName>
</protein>
<name>A0A816W0V5_9BILA</name>
<feature type="compositionally biased region" description="Basic and acidic residues" evidence="1">
    <location>
        <begin position="342"/>
        <end position="357"/>
    </location>
</feature>
<feature type="non-terminal residue" evidence="2">
    <location>
        <position position="1243"/>
    </location>
</feature>
<organism evidence="2 3">
    <name type="scientific">Rotaria magnacalcarata</name>
    <dbReference type="NCBI Taxonomy" id="392030"/>
    <lineage>
        <taxon>Eukaryota</taxon>
        <taxon>Metazoa</taxon>
        <taxon>Spiralia</taxon>
        <taxon>Gnathifera</taxon>
        <taxon>Rotifera</taxon>
        <taxon>Eurotatoria</taxon>
        <taxon>Bdelloidea</taxon>
        <taxon>Philodinida</taxon>
        <taxon>Philodinidae</taxon>
        <taxon>Rotaria</taxon>
    </lineage>
</organism>
<sequence>MSSQDSMDSQTSQEFIEPPPTNPGPQTFRPQTPQIIPEVEIPPARTPRPTFFPSEGQFPPMGTEGSTVINNLIHQLNMSAKKAVQQDQAQGGIEPPPSTKIKKRTIAEVKAEAARKAREKRATNALLVKQKKEEEQEKRRRRWEERQKENEEESQTEEDKQQEEKEQNERTEKEKLRLLKEREDNRRTTQAEREIILQRAQKFAQDQQEINMQLEAEFTALQQEHARKIAIQEQELQAEQRKLLDNINKAQSDLQIKIKKRQQEILLAKAHADKEIQHNENIRVETRNKNEAMDYYHSLDTVDQQKIADLMAKYKFTFLTISAYNLVQIFKQVQSEGSDPDTNVKKEVVSHKQKTDPPPKLNLDDDQSDDQSQVLPKNIKISKIFTPKQTPKSNPPKGSRDSIVGGSMLRAARNKNKIAVSDDTDEKLSQETCDRLQHMLSMIDSSDEFSEFYDQLSSYLNVSRDGKRNIPDKDISFFKFSGETLNQFLDYLEKYHKYAIANFQPQEYRFITVLARFVEKGVLKNCIDTLEFDNITYMDMLLSIFTILDENIVKVKSRKDAFETLAKIEGEEAMHLVTRIRNSYQYAFPGSIIEHDKRAIAKVMEFLNPDLRKELKRELALCNSYAGTPNTFSQTIRVLETLTKHENRDQLVYTSTMTAAANPLVSPLKKLNISKGTKSPSPGSRLRSKSPVDTGFVWDEEGLKNGTGFTCPTCQRVNIGFKMCISCTQRCFGCYKTGHFQKTCYRIHPKVNKSINKISTPSNQLTTSCTTNSDKITSCIPNKINTPIIPIENKRKRVIYNTFKTLSPKHNRLITRNPISNIKLLPTKSCFNQNNIPSNKKVAFDTKLSIVCGFDSRDNAAALSKKASEKILPLKYKFNKINSKAISEKGDRTKTRPVYVKTIPTNTPSGLTVKQSEIYLNTLFNNLNKEIRDEYIDLTESEISEINELNSITERNSKYNQADTFINSYNVVSGSENETSVLSNEEEVSTNQPTVPIEEIRYAGPMIQDTKISENSTSVMLDAFQHLYDYVNKITFNFEPNGAVFNHFYCTFNKIKDIKCMCFLNPSFNNKNVILPEFLNINKIYKNLNYVFSSNYPNIHCKDEFFQIFYLLFEACKQFQTVKEEENTSFRNRSVSEKFVPQEENCPVREEVLRPCIMMTSGDGSKCDHSGTTCAIANDLYTQKNPDDPKKLEYLRLLNGLYCAKNWLIDGLTEEIDSKWRPNIFRIYININGHCITALVDSG</sequence>
<feature type="compositionally biased region" description="Basic and acidic residues" evidence="1">
    <location>
        <begin position="157"/>
        <end position="189"/>
    </location>
</feature>
<feature type="compositionally biased region" description="Polar residues" evidence="1">
    <location>
        <begin position="24"/>
        <end position="34"/>
    </location>
</feature>
<dbReference type="AlphaFoldDB" id="A0A816W0V5"/>